<evidence type="ECO:0000313" key="3">
    <source>
        <dbReference type="Proteomes" id="UP001224775"/>
    </source>
</evidence>
<feature type="compositionally biased region" description="Low complexity" evidence="1">
    <location>
        <begin position="36"/>
        <end position="48"/>
    </location>
</feature>
<dbReference type="AlphaFoldDB" id="A0AAD9D767"/>
<feature type="compositionally biased region" description="Low complexity" evidence="1">
    <location>
        <begin position="113"/>
        <end position="135"/>
    </location>
</feature>
<dbReference type="Proteomes" id="UP001224775">
    <property type="component" value="Unassembled WGS sequence"/>
</dbReference>
<evidence type="ECO:0000313" key="2">
    <source>
        <dbReference type="EMBL" id="KAK1736452.1"/>
    </source>
</evidence>
<feature type="compositionally biased region" description="Basic and acidic residues" evidence="1">
    <location>
        <begin position="908"/>
        <end position="921"/>
    </location>
</feature>
<accession>A0AAD9D767</accession>
<feature type="compositionally biased region" description="Polar residues" evidence="1">
    <location>
        <begin position="928"/>
        <end position="938"/>
    </location>
</feature>
<gene>
    <name evidence="2" type="ORF">QTG54_013052</name>
</gene>
<feature type="region of interest" description="Disordered" evidence="1">
    <location>
        <begin position="436"/>
        <end position="472"/>
    </location>
</feature>
<feature type="region of interest" description="Disordered" evidence="1">
    <location>
        <begin position="718"/>
        <end position="1016"/>
    </location>
</feature>
<keyword evidence="3" id="KW-1185">Reference proteome</keyword>
<evidence type="ECO:0000256" key="1">
    <source>
        <dbReference type="SAM" id="MobiDB-lite"/>
    </source>
</evidence>
<feature type="compositionally biased region" description="Basic and acidic residues" evidence="1">
    <location>
        <begin position="438"/>
        <end position="472"/>
    </location>
</feature>
<sequence length="1016" mass="114529">MSYLLIKNNGKAKAPQRNGRRNPSIPLNRVGGSGPSWRNSASSSTFSSAQRPGGATSSFARSSSNGMRSAGGGGVGMPNRGGMNGSGVNGGEGTVVNGGGGQIQLQRPVVAAQQQNQQQQQQQTQQQQNQQQDGNLQQGMVSMDDVMNDLRILEQQQRESKRMLESMKLTKVHKLEQKKSIDVNLSNLKYQAGEMRAELQRANKELSKHHRQVLDARSRSEKSRKDSTRFDAKMKRAIGVARVLATYQNKVEAAMIGLNETNAKLNFKKGQMMSKLNAAHVRRDDAKHRYDLLAKAIQTNQHKERAIKEELSRIRSETTGNEHDLSSAQQIESQTKLRVQTIEHEVELEQTRHVDAVADLEAKHAEITASKSKELTSVEEMKAAIAAKKEELRKMWEKSNQIRKAEGHEVLPEPKWGVDQAPSLDVARISVRVNAQEEELRSSKSEKENLQHSIVETEERSNAQKEEVVTKRDKTTDLLKSVEKEREEEARLSKQVDEVVEKADAECNEVSKLQETMKDLSAAHEKSSGDMKLLLDKNEGDISAIEAKIESIDKDIVVLEDSDKRFKEENAISMAKIDKDITDAQKASDIVQGVYERAQKEVAAYNALPDDTLALQMRQLDEAEQDIIDDANREREEMFEIEPILEKFKFDFNSDEPLDEQELQGCKRLRKYFLECVEAVKEEREARVEEAREAYQAQLQEEEELRIREKERLRAEKEKKLAQQKEIEKMERLQREEEKERERAEKEKKRVKQKEMEKMRLEEEKAAKAEASKLKRQRELEKMRAKSIEMQAKLREEEKEVDHRKNTKGKPRDSKKSSLKVKADAEKKAESLDVDFNRKLKDDAKRREATSKSKSSRVSKKRESSTSDENSGAASKASKKQRSSKSYSKVGTLKSSASSNAAPPATKSRPEPAIKTKDKKDSHRRKSTGSVRFDSSVNKPKLDLFKSAPHTTKDDKKRKKKSKSSSNPSSTQTSGISSSEGASAASRRRKKSSNATGKSKKSALSMGGFADDGGFL</sequence>
<organism evidence="2 3">
    <name type="scientific">Skeletonema marinoi</name>
    <dbReference type="NCBI Taxonomy" id="267567"/>
    <lineage>
        <taxon>Eukaryota</taxon>
        <taxon>Sar</taxon>
        <taxon>Stramenopiles</taxon>
        <taxon>Ochrophyta</taxon>
        <taxon>Bacillariophyta</taxon>
        <taxon>Coscinodiscophyceae</taxon>
        <taxon>Thalassiosirophycidae</taxon>
        <taxon>Thalassiosirales</taxon>
        <taxon>Skeletonemataceae</taxon>
        <taxon>Skeletonema</taxon>
        <taxon>Skeletonema marinoi-dohrnii complex</taxon>
    </lineage>
</organism>
<reference evidence="2" key="1">
    <citation type="submission" date="2023-06" db="EMBL/GenBank/DDBJ databases">
        <title>Survivors Of The Sea: Transcriptome response of Skeletonema marinoi to long-term dormancy.</title>
        <authorList>
            <person name="Pinder M.I.M."/>
            <person name="Kourtchenko O."/>
            <person name="Robertson E.K."/>
            <person name="Larsson T."/>
            <person name="Maumus F."/>
            <person name="Osuna-Cruz C.M."/>
            <person name="Vancaester E."/>
            <person name="Stenow R."/>
            <person name="Vandepoele K."/>
            <person name="Ploug H."/>
            <person name="Bruchert V."/>
            <person name="Godhe A."/>
            <person name="Topel M."/>
        </authorList>
    </citation>
    <scope>NUCLEOTIDE SEQUENCE</scope>
    <source>
        <strain evidence="2">R05AC</strain>
    </source>
</reference>
<name>A0AAD9D767_9STRA</name>
<dbReference type="EMBL" id="JATAAI010000029">
    <property type="protein sequence ID" value="KAK1736452.1"/>
    <property type="molecule type" value="Genomic_DNA"/>
</dbReference>
<protein>
    <submittedName>
        <fullName evidence="2">Uncharacterized protein</fullName>
    </submittedName>
</protein>
<proteinExistence type="predicted"/>
<feature type="compositionally biased region" description="Low complexity" evidence="1">
    <location>
        <begin position="964"/>
        <end position="985"/>
    </location>
</feature>
<feature type="region of interest" description="Disordered" evidence="1">
    <location>
        <begin position="1"/>
        <end position="135"/>
    </location>
</feature>
<feature type="compositionally biased region" description="Basic and acidic residues" evidence="1">
    <location>
        <begin position="718"/>
        <end position="851"/>
    </location>
</feature>
<feature type="compositionally biased region" description="Gly residues" evidence="1">
    <location>
        <begin position="82"/>
        <end position="102"/>
    </location>
</feature>
<comment type="caution">
    <text evidence="2">The sequence shown here is derived from an EMBL/GenBank/DDBJ whole genome shotgun (WGS) entry which is preliminary data.</text>
</comment>
<feature type="region of interest" description="Disordered" evidence="1">
    <location>
        <begin position="205"/>
        <end position="229"/>
    </location>
</feature>
<feature type="compositionally biased region" description="Low complexity" evidence="1">
    <location>
        <begin position="884"/>
        <end position="905"/>
    </location>
</feature>